<dbReference type="HOGENOM" id="CLU_065464_1_2_6"/>
<keyword evidence="7" id="KW-0699">rRNA-binding</keyword>
<dbReference type="InterPro" id="IPR000702">
    <property type="entry name" value="Ribosomal_uL6-like"/>
</dbReference>
<dbReference type="InterPro" id="IPR019906">
    <property type="entry name" value="Ribosomal_uL6_bac-type"/>
</dbReference>
<feature type="domain" description="Large ribosomal subunit protein uL6 alpha-beta" evidence="8">
    <location>
        <begin position="91"/>
        <end position="166"/>
    </location>
</feature>
<evidence type="ECO:0000256" key="7">
    <source>
        <dbReference type="RuleBase" id="RU003870"/>
    </source>
</evidence>
<proteinExistence type="inferred from homology"/>
<dbReference type="EMBL" id="CP000263">
    <property type="protein sequence ID" value="ABJ90780.1"/>
    <property type="molecule type" value="Genomic_DNA"/>
</dbReference>
<dbReference type="Proteomes" id="UP000000669">
    <property type="component" value="Chromosome"/>
</dbReference>
<gene>
    <name evidence="9" type="primary">rplF</name>
    <name evidence="9" type="ordered locus">BCc_326</name>
</gene>
<dbReference type="STRING" id="372461.BCc_326"/>
<evidence type="ECO:0000256" key="6">
    <source>
        <dbReference type="RuleBase" id="RU003869"/>
    </source>
</evidence>
<evidence type="ECO:0000256" key="5">
    <source>
        <dbReference type="NCBIfam" id="TIGR03654"/>
    </source>
</evidence>
<dbReference type="InterPro" id="IPR020040">
    <property type="entry name" value="Ribosomal_uL6_a/b-dom"/>
</dbReference>
<dbReference type="OrthoDB" id="9805007at2"/>
<dbReference type="GO" id="GO:0002181">
    <property type="term" value="P:cytoplasmic translation"/>
    <property type="evidence" value="ECO:0007669"/>
    <property type="project" value="TreeGrafter"/>
</dbReference>
<dbReference type="GO" id="GO:0022625">
    <property type="term" value="C:cytosolic large ribosomal subunit"/>
    <property type="evidence" value="ECO:0007669"/>
    <property type="project" value="UniProtKB-UniRule"/>
</dbReference>
<evidence type="ECO:0000256" key="4">
    <source>
        <dbReference type="ARBA" id="ARBA00035454"/>
    </source>
</evidence>
<reference evidence="9 10" key="1">
    <citation type="journal article" date="2006" name="Science">
        <title>A small microbial genome: the end of a long symbiotic relationship?</title>
        <authorList>
            <person name="Perez-Brocal V."/>
            <person name="Gil R."/>
            <person name="Ramos S."/>
            <person name="Lamelas A."/>
            <person name="Postigo M."/>
            <person name="Michelena J.M."/>
            <person name="Silva F.J."/>
            <person name="Moya A."/>
            <person name="Latorre A."/>
        </authorList>
    </citation>
    <scope>NUCLEOTIDE SEQUENCE [LARGE SCALE GENOMIC DNA]</scope>
    <source>
        <strain evidence="10">Cc</strain>
    </source>
</reference>
<name>Q057B9_BUCCC</name>
<dbReference type="GO" id="GO:0019843">
    <property type="term" value="F:rRNA binding"/>
    <property type="evidence" value="ECO:0007669"/>
    <property type="project" value="UniProtKB-UniRule"/>
</dbReference>
<dbReference type="FunFam" id="3.90.930.12:FF:000001">
    <property type="entry name" value="50S ribosomal protein L6"/>
    <property type="match status" value="1"/>
</dbReference>
<comment type="similarity">
    <text evidence="1 6">Belongs to the universal ribosomal protein uL6 family.</text>
</comment>
<dbReference type="KEGG" id="bcc:BCc_326"/>
<dbReference type="PANTHER" id="PTHR11655">
    <property type="entry name" value="60S/50S RIBOSOMAL PROTEIN L6/L9"/>
    <property type="match status" value="1"/>
</dbReference>
<dbReference type="PRINTS" id="PR00059">
    <property type="entry name" value="RIBOSOMALL6"/>
</dbReference>
<evidence type="ECO:0000256" key="1">
    <source>
        <dbReference type="ARBA" id="ARBA00009356"/>
    </source>
</evidence>
<dbReference type="Pfam" id="PF00347">
    <property type="entry name" value="Ribosomal_L6"/>
    <property type="match status" value="1"/>
</dbReference>
<sequence>MSRVAKSPIKIPQNVNISLQDLKVIVHGKLGILKKNIHKCIKIIKKNSYLFFSHNHSSSSYGWMQAGTCRALVNTMIIGVTTGFKKQLILFGIGYRVILENNNILKLYLGFSHSISYQLPNLITANLLSQTEIVLSGINKQLVGQVAANIRSYRKPEPYKGKGIRYLNEIIRIKEAKKK</sequence>
<evidence type="ECO:0000313" key="9">
    <source>
        <dbReference type="EMBL" id="ABJ90780.1"/>
    </source>
</evidence>
<evidence type="ECO:0000256" key="2">
    <source>
        <dbReference type="ARBA" id="ARBA00022980"/>
    </source>
</evidence>
<dbReference type="GO" id="GO:0003735">
    <property type="term" value="F:structural constituent of ribosome"/>
    <property type="evidence" value="ECO:0007669"/>
    <property type="project" value="UniProtKB-UniRule"/>
</dbReference>
<dbReference type="InterPro" id="IPR002358">
    <property type="entry name" value="Ribosomal_uL6_CS"/>
</dbReference>
<evidence type="ECO:0000259" key="8">
    <source>
        <dbReference type="Pfam" id="PF00347"/>
    </source>
</evidence>
<evidence type="ECO:0000313" key="10">
    <source>
        <dbReference type="Proteomes" id="UP000000669"/>
    </source>
</evidence>
<dbReference type="Gene3D" id="3.90.930.12">
    <property type="entry name" value="Ribosomal protein L6, alpha-beta domain"/>
    <property type="match status" value="2"/>
</dbReference>
<dbReference type="SUPFAM" id="SSF56053">
    <property type="entry name" value="Ribosomal protein L6"/>
    <property type="match status" value="2"/>
</dbReference>
<dbReference type="eggNOG" id="COG0097">
    <property type="taxonomic scope" value="Bacteria"/>
</dbReference>
<keyword evidence="2 6" id="KW-0689">Ribosomal protein</keyword>
<keyword evidence="10" id="KW-1185">Reference proteome</keyword>
<organism evidence="9 10">
    <name type="scientific">Buchnera aphidicola subsp. Cinara cedri (strain Cc)</name>
    <dbReference type="NCBI Taxonomy" id="372461"/>
    <lineage>
        <taxon>Bacteria</taxon>
        <taxon>Pseudomonadati</taxon>
        <taxon>Pseudomonadota</taxon>
        <taxon>Gammaproteobacteria</taxon>
        <taxon>Enterobacterales</taxon>
        <taxon>Erwiniaceae</taxon>
        <taxon>Buchnera</taxon>
    </lineage>
</organism>
<dbReference type="RefSeq" id="WP_011672699.1">
    <property type="nucleotide sequence ID" value="NC_008513.1"/>
</dbReference>
<accession>Q057B9</accession>
<dbReference type="PIRSF" id="PIRSF002162">
    <property type="entry name" value="Ribosomal_L6"/>
    <property type="match status" value="1"/>
</dbReference>
<dbReference type="AlphaFoldDB" id="Q057B9"/>
<evidence type="ECO:0000256" key="3">
    <source>
        <dbReference type="ARBA" id="ARBA00023274"/>
    </source>
</evidence>
<dbReference type="NCBIfam" id="TIGR03654">
    <property type="entry name" value="L6_bact"/>
    <property type="match status" value="1"/>
</dbReference>
<protein>
    <recommendedName>
        <fullName evidence="4 5">50S ribosomal protein L6</fullName>
    </recommendedName>
</protein>
<keyword evidence="3 6" id="KW-0687">Ribonucleoprotein</keyword>
<comment type="function">
    <text evidence="7">This protein binds to the 23S rRNA, and is important in its secondary structure. It is located near the subunit interface in the base of the L7/L12 stalk, and near the tRNA binding site of the peptidyltransferase center.</text>
</comment>
<dbReference type="PANTHER" id="PTHR11655:SF14">
    <property type="entry name" value="LARGE RIBOSOMAL SUBUNIT PROTEIN UL6M"/>
    <property type="match status" value="1"/>
</dbReference>
<keyword evidence="7" id="KW-0694">RNA-binding</keyword>
<dbReference type="PROSITE" id="PS00525">
    <property type="entry name" value="RIBOSOMAL_L6_1"/>
    <property type="match status" value="1"/>
</dbReference>
<dbReference type="InterPro" id="IPR036789">
    <property type="entry name" value="Ribosomal_uL6-like_a/b-dom_sf"/>
</dbReference>